<keyword evidence="1" id="KW-1133">Transmembrane helix</keyword>
<keyword evidence="1" id="KW-0472">Membrane</keyword>
<evidence type="ECO:0000313" key="4">
    <source>
        <dbReference type="Proteomes" id="UP000243106"/>
    </source>
</evidence>
<reference evidence="4" key="1">
    <citation type="submission" date="2016-10" db="EMBL/GenBank/DDBJ databases">
        <authorList>
            <person name="Varghese N."/>
            <person name="Submissions S."/>
        </authorList>
    </citation>
    <scope>NUCLEOTIDE SEQUENCE [LARGE SCALE GENOMIC DNA]</scope>
    <source>
        <strain evidence="4">JCM 10271</strain>
    </source>
</reference>
<evidence type="ECO:0000256" key="1">
    <source>
        <dbReference type="SAM" id="Phobius"/>
    </source>
</evidence>
<evidence type="ECO:0000259" key="2">
    <source>
        <dbReference type="SMART" id="SM00421"/>
    </source>
</evidence>
<dbReference type="CDD" id="cd06170">
    <property type="entry name" value="LuxR_C_like"/>
    <property type="match status" value="1"/>
</dbReference>
<dbReference type="AlphaFoldDB" id="A0A1I5YK75"/>
<dbReference type="Pfam" id="PF00196">
    <property type="entry name" value="GerE"/>
    <property type="match status" value="1"/>
</dbReference>
<protein>
    <submittedName>
        <fullName evidence="3">Regulatory protein, luxR family</fullName>
    </submittedName>
</protein>
<dbReference type="SUPFAM" id="SSF46894">
    <property type="entry name" value="C-terminal effector domain of the bipartite response regulators"/>
    <property type="match status" value="1"/>
</dbReference>
<dbReference type="InterPro" id="IPR016032">
    <property type="entry name" value="Sig_transdc_resp-reg_C-effctor"/>
</dbReference>
<dbReference type="Proteomes" id="UP000243106">
    <property type="component" value="Unassembled WGS sequence"/>
</dbReference>
<dbReference type="SMART" id="SM00421">
    <property type="entry name" value="HTH_LUXR"/>
    <property type="match status" value="1"/>
</dbReference>
<evidence type="ECO:0000313" key="3">
    <source>
        <dbReference type="EMBL" id="SFQ44623.1"/>
    </source>
</evidence>
<feature type="domain" description="HTH luxR-type" evidence="2">
    <location>
        <begin position="92"/>
        <end position="149"/>
    </location>
</feature>
<name>A0A1I5YK75_9RHOB</name>
<gene>
    <name evidence="3" type="ORF">SAMN05421853_10621</name>
</gene>
<dbReference type="GO" id="GO:0003677">
    <property type="term" value="F:DNA binding"/>
    <property type="evidence" value="ECO:0007669"/>
    <property type="project" value="InterPro"/>
</dbReference>
<keyword evidence="1" id="KW-0812">Transmembrane</keyword>
<dbReference type="PRINTS" id="PR00038">
    <property type="entry name" value="HTHLUXR"/>
</dbReference>
<dbReference type="STRING" id="93684.SAMN05421853_10621"/>
<dbReference type="InterPro" id="IPR036388">
    <property type="entry name" value="WH-like_DNA-bd_sf"/>
</dbReference>
<dbReference type="EMBL" id="FOXV01000006">
    <property type="protein sequence ID" value="SFQ44623.1"/>
    <property type="molecule type" value="Genomic_DNA"/>
</dbReference>
<organism evidence="3 4">
    <name type="scientific">Roseivivax halotolerans</name>
    <dbReference type="NCBI Taxonomy" id="93684"/>
    <lineage>
        <taxon>Bacteria</taxon>
        <taxon>Pseudomonadati</taxon>
        <taxon>Pseudomonadota</taxon>
        <taxon>Alphaproteobacteria</taxon>
        <taxon>Rhodobacterales</taxon>
        <taxon>Roseobacteraceae</taxon>
        <taxon>Roseivivax</taxon>
    </lineage>
</organism>
<sequence>MSRILITGTAVVATIAAIKTLILLTFVFPKASVGVVTITGLYVLFFALTAAVAYVSFIQLRAFLERQRKEKLVPGAGEPIAKETVVLRYATDWRLSQAEADIAIFVAKGFSNNEIAEMRGCAVSTVKSQLGKIYQKSGLESRYQLISFVTDEVCAMASESADDTAQIETRKVLPLTGRVTEAA</sequence>
<dbReference type="RefSeq" id="WP_093011169.1">
    <property type="nucleotide sequence ID" value="NZ_FOXV01000006.1"/>
</dbReference>
<feature type="transmembrane region" description="Helical" evidence="1">
    <location>
        <begin position="41"/>
        <end position="64"/>
    </location>
</feature>
<keyword evidence="4" id="KW-1185">Reference proteome</keyword>
<dbReference type="GO" id="GO:0006355">
    <property type="term" value="P:regulation of DNA-templated transcription"/>
    <property type="evidence" value="ECO:0007669"/>
    <property type="project" value="InterPro"/>
</dbReference>
<dbReference type="Gene3D" id="1.10.10.10">
    <property type="entry name" value="Winged helix-like DNA-binding domain superfamily/Winged helix DNA-binding domain"/>
    <property type="match status" value="1"/>
</dbReference>
<dbReference type="InterPro" id="IPR000792">
    <property type="entry name" value="Tscrpt_reg_LuxR_C"/>
</dbReference>
<proteinExistence type="predicted"/>
<accession>A0A1I5YK75</accession>